<keyword evidence="4 9" id="KW-0378">Hydrolase</keyword>
<evidence type="ECO:0000256" key="4">
    <source>
        <dbReference type="ARBA" id="ARBA00022801"/>
    </source>
</evidence>
<dbReference type="GO" id="GO:0005975">
    <property type="term" value="P:carbohydrate metabolic process"/>
    <property type="evidence" value="ECO:0007669"/>
    <property type="project" value="InterPro"/>
</dbReference>
<dbReference type="HOGENOM" id="CLU_022261_0_0_1"/>
<evidence type="ECO:0000256" key="9">
    <source>
        <dbReference type="RuleBase" id="RU361193"/>
    </source>
</evidence>
<dbReference type="InParanoid" id="K0KJL1"/>
<comment type="cofactor">
    <cofactor evidence="1 7">
        <name>Ca(2+)</name>
        <dbReference type="ChEBI" id="CHEBI:29108"/>
    </cofactor>
</comment>
<dbReference type="PRINTS" id="PR00747">
    <property type="entry name" value="GLYHDRLASE47"/>
</dbReference>
<feature type="binding site" evidence="7">
    <location>
        <position position="764"/>
    </location>
    <ligand>
        <name>Ca(2+)</name>
        <dbReference type="ChEBI" id="CHEBI:29108"/>
    </ligand>
</feature>
<dbReference type="InterPro" id="IPR001382">
    <property type="entry name" value="Glyco_hydro_47"/>
</dbReference>
<keyword evidence="7" id="KW-0479">Metal-binding</keyword>
<dbReference type="STRING" id="1206466.K0KJL1"/>
<comment type="pathway">
    <text evidence="2">Protein modification; protein glycosylation.</text>
</comment>
<dbReference type="Pfam" id="PF01532">
    <property type="entry name" value="Glyco_hydro_47"/>
    <property type="match status" value="1"/>
</dbReference>
<keyword evidence="5 8" id="KW-1015">Disulfide bond</keyword>
<dbReference type="SUPFAM" id="SSF48225">
    <property type="entry name" value="Seven-hairpin glycosidases"/>
    <property type="match status" value="1"/>
</dbReference>
<evidence type="ECO:0000313" key="12">
    <source>
        <dbReference type="EMBL" id="CCH42312.1"/>
    </source>
</evidence>
<comment type="caution">
    <text evidence="12">The sequence shown here is derived from an EMBL/GenBank/DDBJ whole genome shotgun (WGS) entry which is preliminary data.</text>
</comment>
<feature type="active site" evidence="6">
    <location>
        <position position="420"/>
    </location>
</feature>
<gene>
    <name evidence="12" type="ORF">BN7_1856</name>
</gene>
<dbReference type="EC" id="3.2.1.-" evidence="9"/>
<evidence type="ECO:0000256" key="11">
    <source>
        <dbReference type="SAM" id="Phobius"/>
    </source>
</evidence>
<feature type="compositionally biased region" description="Low complexity" evidence="10">
    <location>
        <begin position="589"/>
        <end position="600"/>
    </location>
</feature>
<evidence type="ECO:0000313" key="13">
    <source>
        <dbReference type="Proteomes" id="UP000009328"/>
    </source>
</evidence>
<keyword evidence="11" id="KW-0812">Transmembrane</keyword>
<keyword evidence="11" id="KW-0472">Membrane</keyword>
<accession>K0KJL1</accession>
<proteinExistence type="inferred from homology"/>
<dbReference type="eggNOG" id="KOG2204">
    <property type="taxonomic scope" value="Eukaryota"/>
</dbReference>
<dbReference type="PANTHER" id="PTHR11742:SF103">
    <property type="entry name" value="ENDOPLASMIC RETICULUM MANNOSIDASE MNL2-RELATED"/>
    <property type="match status" value="1"/>
</dbReference>
<organism evidence="12 13">
    <name type="scientific">Wickerhamomyces ciferrii (strain ATCC 14091 / BCRC 22168 / CBS 111 / JCM 3599 / NBRC 0793 / NRRL Y-1031 F-60-10)</name>
    <name type="common">Yeast</name>
    <name type="synonym">Pichia ciferrii</name>
    <dbReference type="NCBI Taxonomy" id="1206466"/>
    <lineage>
        <taxon>Eukaryota</taxon>
        <taxon>Fungi</taxon>
        <taxon>Dikarya</taxon>
        <taxon>Ascomycota</taxon>
        <taxon>Saccharomycotina</taxon>
        <taxon>Saccharomycetes</taxon>
        <taxon>Phaffomycetales</taxon>
        <taxon>Wickerhamomycetaceae</taxon>
        <taxon>Wickerhamomyces</taxon>
    </lineage>
</organism>
<dbReference type="GO" id="GO:0005509">
    <property type="term" value="F:calcium ion binding"/>
    <property type="evidence" value="ECO:0007669"/>
    <property type="project" value="InterPro"/>
</dbReference>
<feature type="active site" description="Proton donor" evidence="6">
    <location>
        <position position="539"/>
    </location>
</feature>
<keyword evidence="11" id="KW-1133">Transmembrane helix</keyword>
<protein>
    <recommendedName>
        <fullName evidence="9">alpha-1,2-Mannosidase</fullName>
        <ecNumber evidence="9">3.2.1.-</ecNumber>
    </recommendedName>
</protein>
<feature type="compositionally biased region" description="Basic and acidic residues" evidence="10">
    <location>
        <begin position="606"/>
        <end position="625"/>
    </location>
</feature>
<dbReference type="Gene3D" id="1.50.10.10">
    <property type="match status" value="1"/>
</dbReference>
<dbReference type="Proteomes" id="UP000009328">
    <property type="component" value="Unassembled WGS sequence"/>
</dbReference>
<dbReference type="InterPro" id="IPR050749">
    <property type="entry name" value="Glycosyl_Hydrolase_47"/>
</dbReference>
<feature type="active site" description="Proton donor" evidence="6">
    <location>
        <position position="248"/>
    </location>
</feature>
<dbReference type="GO" id="GO:0004571">
    <property type="term" value="F:mannosyl-oligosaccharide 1,2-alpha-mannosidase activity"/>
    <property type="evidence" value="ECO:0007669"/>
    <property type="project" value="InterPro"/>
</dbReference>
<dbReference type="EMBL" id="CAIF01000040">
    <property type="protein sequence ID" value="CCH42312.1"/>
    <property type="molecule type" value="Genomic_DNA"/>
</dbReference>
<name>K0KJL1_WICCF</name>
<evidence type="ECO:0000256" key="7">
    <source>
        <dbReference type="PIRSR" id="PIRSR601382-2"/>
    </source>
</evidence>
<evidence type="ECO:0000256" key="1">
    <source>
        <dbReference type="ARBA" id="ARBA00001913"/>
    </source>
</evidence>
<feature type="transmembrane region" description="Helical" evidence="11">
    <location>
        <begin position="17"/>
        <end position="35"/>
    </location>
</feature>
<evidence type="ECO:0000256" key="5">
    <source>
        <dbReference type="ARBA" id="ARBA00023157"/>
    </source>
</evidence>
<dbReference type="FunCoup" id="K0KJL1">
    <property type="interactions" value="130"/>
</dbReference>
<dbReference type="InterPro" id="IPR012341">
    <property type="entry name" value="6hp_glycosidase-like_sf"/>
</dbReference>
<sequence length="773" mass="90913">MSTLLNISYLSYRFRKIRFFLLIAITLVGLFYYTFLNEEYELNQHADEDTLPRIINEHGEQSTMDLMHDDTHRDNLNDPKVLKQKNKYFPILEVEESEGRREKSLLPDEYFYNQKETNLRKNKKHWLYPIGKENLIKLPKLTKKDDYPGVQSTYFNDGGLKDELKLSKIKETFMKSWKLYKEHGYGHDEVRPISHKKIDPFNGWSSTIVDALDSLWIIDEKQEFEEAINFLKTVNFKQSFRNNIPIFENIIRVLGGLISGYDLSKEESLLNHAVEFADFLIEAFDTPNHMPMLYYKWQADLTNKFASRQACLAEVGSLSLEFSRLTQLTNDHKYYDAVARITQFFENSIDKFFMKGLVPNKIDISGCKLLNNEDIEKGLHLNNPNVIKSIFENSFVYCLMNQHFTTRQAKQEFSLGGLGDSYYEYMPKMYHLLRGDPKHAKVYKDLYLRALDDIKEYMLFQPKIPNGEDLLFSSSISVFQKDGRYFVEQQNDMQHLTCFAGGMFALGSRLFGRPDDLKIAEKLTMGCVHLYKELQIMPEKIHVGRMKSKDDLFDMDKRLDKIWFQSRDDSPTGDVRELTKPEVDKIKAKIISSQPQQQKSNTNPSEKVDKRATIKNDQDSHKEDPLYTIMSPNPDYFPKIEVIGEDHYIWSVGDTHNQPYWVNDMDPTYNLRPEAIESVFYMYRITGDSKWRDYGWMMFENIVKNCKNEDGEFASIRDITIEGNVVSKFKDRLESFWFSETLKYFYLLFDDVQNLNLDEYVLNTEAHPFKLVN</sequence>
<evidence type="ECO:0000256" key="10">
    <source>
        <dbReference type="SAM" id="MobiDB-lite"/>
    </source>
</evidence>
<dbReference type="AlphaFoldDB" id="K0KJL1"/>
<keyword evidence="7" id="KW-0106">Calcium</keyword>
<keyword evidence="9 12" id="KW-0326">Glycosidase</keyword>
<dbReference type="GO" id="GO:0036503">
    <property type="term" value="P:ERAD pathway"/>
    <property type="evidence" value="ECO:0007669"/>
    <property type="project" value="UniProtKB-ARBA"/>
</dbReference>
<dbReference type="InterPro" id="IPR036026">
    <property type="entry name" value="Seven-hairpin_glycosidases"/>
</dbReference>
<keyword evidence="13" id="KW-1185">Reference proteome</keyword>
<dbReference type="eggNOG" id="KOG2431">
    <property type="taxonomic scope" value="Eukaryota"/>
</dbReference>
<feature type="disulfide bond" evidence="8">
    <location>
        <begin position="498"/>
        <end position="527"/>
    </location>
</feature>
<dbReference type="GO" id="GO:0005783">
    <property type="term" value="C:endoplasmic reticulum"/>
    <property type="evidence" value="ECO:0007669"/>
    <property type="project" value="TreeGrafter"/>
</dbReference>
<evidence type="ECO:0000256" key="3">
    <source>
        <dbReference type="ARBA" id="ARBA00007658"/>
    </source>
</evidence>
<feature type="region of interest" description="Disordered" evidence="10">
    <location>
        <begin position="589"/>
        <end position="628"/>
    </location>
</feature>
<reference evidence="12 13" key="1">
    <citation type="journal article" date="2012" name="Eukaryot. Cell">
        <title>Draft genome sequence of Wickerhamomyces ciferrii NRRL Y-1031 F-60-10.</title>
        <authorList>
            <person name="Schneider J."/>
            <person name="Andrea H."/>
            <person name="Blom J."/>
            <person name="Jaenicke S."/>
            <person name="Ruckert C."/>
            <person name="Schorsch C."/>
            <person name="Szczepanowski R."/>
            <person name="Farwick M."/>
            <person name="Goesmann A."/>
            <person name="Puhler A."/>
            <person name="Schaffer S."/>
            <person name="Tauch A."/>
            <person name="Kohler T."/>
            <person name="Brinkrolf K."/>
        </authorList>
    </citation>
    <scope>NUCLEOTIDE SEQUENCE [LARGE SCALE GENOMIC DNA]</scope>
    <source>
        <strain evidence="13">ATCC 14091 / BCRC 22168 / CBS 111 / JCM 3599 / NBRC 0793 / NRRL Y-1031 F-60-10</strain>
    </source>
</reference>
<evidence type="ECO:0000256" key="8">
    <source>
        <dbReference type="PIRSR" id="PIRSR601382-3"/>
    </source>
</evidence>
<feature type="active site" evidence="6">
    <location>
        <position position="674"/>
    </location>
</feature>
<evidence type="ECO:0000256" key="6">
    <source>
        <dbReference type="PIRSR" id="PIRSR601382-1"/>
    </source>
</evidence>
<dbReference type="GO" id="GO:0016020">
    <property type="term" value="C:membrane"/>
    <property type="evidence" value="ECO:0007669"/>
    <property type="project" value="InterPro"/>
</dbReference>
<evidence type="ECO:0000256" key="2">
    <source>
        <dbReference type="ARBA" id="ARBA00004922"/>
    </source>
</evidence>
<dbReference type="PANTHER" id="PTHR11742">
    <property type="entry name" value="MANNOSYL-OLIGOSACCHARIDE ALPHA-1,2-MANNOSIDASE-RELATED"/>
    <property type="match status" value="1"/>
</dbReference>
<comment type="similarity">
    <text evidence="3 9">Belongs to the glycosyl hydrolase 47 family.</text>
</comment>